<reference evidence="4 5" key="1">
    <citation type="submission" date="2024-09" db="EMBL/GenBank/DDBJ databases">
        <authorList>
            <person name="Sun Q."/>
            <person name="Mori K."/>
        </authorList>
    </citation>
    <scope>NUCLEOTIDE SEQUENCE [LARGE SCALE GENOMIC DNA]</scope>
    <source>
        <strain evidence="4 5">KCTC 23076</strain>
    </source>
</reference>
<feature type="signal peptide" evidence="2">
    <location>
        <begin position="1"/>
        <end position="27"/>
    </location>
</feature>
<evidence type="ECO:0000313" key="4">
    <source>
        <dbReference type="EMBL" id="MFC0678058.1"/>
    </source>
</evidence>
<feature type="region of interest" description="Disordered" evidence="1">
    <location>
        <begin position="33"/>
        <end position="57"/>
    </location>
</feature>
<name>A0ABV6RQ58_9GAMM</name>
<comment type="caution">
    <text evidence="4">The sequence shown here is derived from an EMBL/GenBank/DDBJ whole genome shotgun (WGS) entry which is preliminary data.</text>
</comment>
<organism evidence="4 5">
    <name type="scientific">Lysobacter korlensis</name>
    <dbReference type="NCBI Taxonomy" id="553636"/>
    <lineage>
        <taxon>Bacteria</taxon>
        <taxon>Pseudomonadati</taxon>
        <taxon>Pseudomonadota</taxon>
        <taxon>Gammaproteobacteria</taxon>
        <taxon>Lysobacterales</taxon>
        <taxon>Lysobacteraceae</taxon>
        <taxon>Lysobacter</taxon>
    </lineage>
</organism>
<evidence type="ECO:0000256" key="1">
    <source>
        <dbReference type="SAM" id="MobiDB-lite"/>
    </source>
</evidence>
<dbReference type="PROSITE" id="PS51257">
    <property type="entry name" value="PROKAR_LIPOPROTEIN"/>
    <property type="match status" value="1"/>
</dbReference>
<dbReference type="EMBL" id="JBHLTG010000002">
    <property type="protein sequence ID" value="MFC0678058.1"/>
    <property type="molecule type" value="Genomic_DNA"/>
</dbReference>
<protein>
    <submittedName>
        <fullName evidence="4">GDSL-type esterase/lipase family protein</fullName>
    </submittedName>
</protein>
<dbReference type="Proteomes" id="UP001589896">
    <property type="component" value="Unassembled WGS sequence"/>
</dbReference>
<feature type="chain" id="PRO_5047105945" evidence="2">
    <location>
        <begin position="28"/>
        <end position="236"/>
    </location>
</feature>
<gene>
    <name evidence="4" type="ORF">ACFFGH_09405</name>
</gene>
<proteinExistence type="predicted"/>
<accession>A0ABV6RQ58</accession>
<sequence>MTYRVRRRRAPEAALVAIALTLAGALAGCAELSARGSEPGPPPTVAPTPSPTPAEAAPTSVVVVGDSLADGEGFDATPEDPGSWKMYLDESIEVTGGWWRNGATTVNMADNLELSEGEVLVVMGGTNDAARNVPVSDTVSSVKRIVEKVQTDAVILCAIPPLAKHQAAVRRINTALETLANDSGWRWIDPWELYRDGDDWTNGGSLDGMHASLPAYRSAGIVISQAIEQASIARVR</sequence>
<feature type="compositionally biased region" description="Pro residues" evidence="1">
    <location>
        <begin position="39"/>
        <end position="52"/>
    </location>
</feature>
<evidence type="ECO:0000259" key="3">
    <source>
        <dbReference type="Pfam" id="PF13472"/>
    </source>
</evidence>
<dbReference type="InterPro" id="IPR013830">
    <property type="entry name" value="SGNH_hydro"/>
</dbReference>
<dbReference type="SUPFAM" id="SSF52266">
    <property type="entry name" value="SGNH hydrolase"/>
    <property type="match status" value="1"/>
</dbReference>
<evidence type="ECO:0000256" key="2">
    <source>
        <dbReference type="SAM" id="SignalP"/>
    </source>
</evidence>
<dbReference type="RefSeq" id="WP_386667579.1">
    <property type="nucleotide sequence ID" value="NZ_JBHLTG010000002.1"/>
</dbReference>
<feature type="domain" description="SGNH hydrolase-type esterase" evidence="3">
    <location>
        <begin position="63"/>
        <end position="216"/>
    </location>
</feature>
<keyword evidence="5" id="KW-1185">Reference proteome</keyword>
<dbReference type="Gene3D" id="3.40.50.1110">
    <property type="entry name" value="SGNH hydrolase"/>
    <property type="match status" value="1"/>
</dbReference>
<dbReference type="Pfam" id="PF13472">
    <property type="entry name" value="Lipase_GDSL_2"/>
    <property type="match status" value="1"/>
</dbReference>
<keyword evidence="2" id="KW-0732">Signal</keyword>
<evidence type="ECO:0000313" key="5">
    <source>
        <dbReference type="Proteomes" id="UP001589896"/>
    </source>
</evidence>
<dbReference type="InterPro" id="IPR036514">
    <property type="entry name" value="SGNH_hydro_sf"/>
</dbReference>